<dbReference type="InterPro" id="IPR018649">
    <property type="entry name" value="SHOCT"/>
</dbReference>
<sequence length="317" mass="33702">MDHLERLVSLRDSGALTEDEFQREKALVIAGGLSGAPGSPHPAPARRFGFWTIAVPLALGLAAAVGIVLARWSTADFAGGKSVAAPAAKSLLSTPAASVSSIPQTSLRQSLSPSQQAQRAFDALFGDGPPKIRTSNQIDYTYKAGKLAWAAFGPVLVLPADNLAEPSPVSIGALGIFYLKEENGAFRVVRRWPDAIDGSIMGNPPAWKFVSGLGPNPVIVATGGGVWQGYRCESTTVTELRPSGPVTVASFSSVYENGGAVEDPERVESITGEIINMRQNSFDVRFRGTRNFMHHYVRKGEVFVRPDPAGDQELPGC</sequence>
<name>A0ABV6PJZ1_9SPHN</name>
<feature type="domain" description="SHOCT" evidence="2">
    <location>
        <begin position="3"/>
        <end position="26"/>
    </location>
</feature>
<dbReference type="EMBL" id="JBHLTL010000006">
    <property type="protein sequence ID" value="MFC0590145.1"/>
    <property type="molecule type" value="Genomic_DNA"/>
</dbReference>
<feature type="transmembrane region" description="Helical" evidence="1">
    <location>
        <begin position="48"/>
        <end position="72"/>
    </location>
</feature>
<reference evidence="3 4" key="1">
    <citation type="submission" date="2024-09" db="EMBL/GenBank/DDBJ databases">
        <authorList>
            <person name="Sun Q."/>
            <person name="Mori K."/>
        </authorList>
    </citation>
    <scope>NUCLEOTIDE SEQUENCE [LARGE SCALE GENOMIC DNA]</scope>
    <source>
        <strain evidence="3 4">NCAIM B.02537</strain>
    </source>
</reference>
<dbReference type="Proteomes" id="UP001589943">
    <property type="component" value="Unassembled WGS sequence"/>
</dbReference>
<accession>A0ABV6PJZ1</accession>
<keyword evidence="4" id="KW-1185">Reference proteome</keyword>
<keyword evidence="1" id="KW-1133">Transmembrane helix</keyword>
<gene>
    <name evidence="3" type="ORF">ACFFF7_12025</name>
</gene>
<evidence type="ECO:0000313" key="3">
    <source>
        <dbReference type="EMBL" id="MFC0590145.1"/>
    </source>
</evidence>
<evidence type="ECO:0000256" key="1">
    <source>
        <dbReference type="SAM" id="Phobius"/>
    </source>
</evidence>
<protein>
    <submittedName>
        <fullName evidence="3">SHOCT domain-containing protein</fullName>
    </submittedName>
</protein>
<keyword evidence="1" id="KW-0812">Transmembrane</keyword>
<keyword evidence="1" id="KW-0472">Membrane</keyword>
<evidence type="ECO:0000313" key="4">
    <source>
        <dbReference type="Proteomes" id="UP001589943"/>
    </source>
</evidence>
<comment type="caution">
    <text evidence="3">The sequence shown here is derived from an EMBL/GenBank/DDBJ whole genome shotgun (WGS) entry which is preliminary data.</text>
</comment>
<proteinExistence type="predicted"/>
<organism evidence="3 4">
    <name type="scientific">Novosphingobium aquiterrae</name>
    <dbReference type="NCBI Taxonomy" id="624388"/>
    <lineage>
        <taxon>Bacteria</taxon>
        <taxon>Pseudomonadati</taxon>
        <taxon>Pseudomonadota</taxon>
        <taxon>Alphaproteobacteria</taxon>
        <taxon>Sphingomonadales</taxon>
        <taxon>Sphingomonadaceae</taxon>
        <taxon>Novosphingobium</taxon>
    </lineage>
</organism>
<evidence type="ECO:0000259" key="2">
    <source>
        <dbReference type="Pfam" id="PF09851"/>
    </source>
</evidence>
<dbReference type="Pfam" id="PF09851">
    <property type="entry name" value="SHOCT"/>
    <property type="match status" value="1"/>
</dbReference>
<dbReference type="RefSeq" id="WP_379481859.1">
    <property type="nucleotide sequence ID" value="NZ_JBHLTL010000006.1"/>
</dbReference>